<proteinExistence type="predicted"/>
<keyword evidence="1" id="KW-1133">Transmembrane helix</keyword>
<feature type="transmembrane region" description="Helical" evidence="1">
    <location>
        <begin position="12"/>
        <end position="30"/>
    </location>
</feature>
<keyword evidence="1" id="KW-0472">Membrane</keyword>
<keyword evidence="3" id="KW-1185">Reference proteome</keyword>
<evidence type="ECO:0008006" key="4">
    <source>
        <dbReference type="Google" id="ProtNLM"/>
    </source>
</evidence>
<protein>
    <recommendedName>
        <fullName evidence="4">DUF3221 domain-containing protein</fullName>
    </recommendedName>
</protein>
<reference evidence="2" key="1">
    <citation type="submission" date="2023-04" db="EMBL/GenBank/DDBJ databases">
        <title>Comparative genomic analysis of Cohnella hashimotonis sp. nov., isolated from the International Space Station.</title>
        <authorList>
            <person name="Venkateswaran K."/>
            <person name="Simpson A."/>
        </authorList>
    </citation>
    <scope>NUCLEOTIDE SEQUENCE</scope>
    <source>
        <strain evidence="2">F6_2S_P_1</strain>
    </source>
</reference>
<sequence length="144" mass="15967">MESNVGRYRKTASLIGAGMLVLILCGALVVKYSDLLAVRVEAGTVESQYMDGVLQKMTVQNGSIAEEQGRSYVYIVERPDHYWLDGNYARRREVRIEARGTRISAISFIAAPSSQRIEAGKPLKVVLDPAVLRGKERKIVLANE</sequence>
<evidence type="ECO:0000256" key="1">
    <source>
        <dbReference type="SAM" id="Phobius"/>
    </source>
</evidence>
<accession>A0ABT6TLY3</accession>
<evidence type="ECO:0000313" key="2">
    <source>
        <dbReference type="EMBL" id="MDI4647857.1"/>
    </source>
</evidence>
<organism evidence="2 3">
    <name type="scientific">Cohnella hashimotonis</name>
    <dbReference type="NCBI Taxonomy" id="2826895"/>
    <lineage>
        <taxon>Bacteria</taxon>
        <taxon>Bacillati</taxon>
        <taxon>Bacillota</taxon>
        <taxon>Bacilli</taxon>
        <taxon>Bacillales</taxon>
        <taxon>Paenibacillaceae</taxon>
        <taxon>Cohnella</taxon>
    </lineage>
</organism>
<gene>
    <name evidence="2" type="ORF">KB449_23100</name>
</gene>
<keyword evidence="1" id="KW-0812">Transmembrane</keyword>
<evidence type="ECO:0000313" key="3">
    <source>
        <dbReference type="Proteomes" id="UP001161691"/>
    </source>
</evidence>
<name>A0ABT6TLY3_9BACL</name>
<dbReference type="Proteomes" id="UP001161691">
    <property type="component" value="Unassembled WGS sequence"/>
</dbReference>
<comment type="caution">
    <text evidence="2">The sequence shown here is derived from an EMBL/GenBank/DDBJ whole genome shotgun (WGS) entry which is preliminary data.</text>
</comment>
<dbReference type="EMBL" id="JAGRPV010000001">
    <property type="protein sequence ID" value="MDI4647857.1"/>
    <property type="molecule type" value="Genomic_DNA"/>
</dbReference>
<dbReference type="RefSeq" id="WP_282910600.1">
    <property type="nucleotide sequence ID" value="NZ_JAGRPV010000001.1"/>
</dbReference>